<gene>
    <name evidence="7" type="ORF">QO005_000766</name>
</gene>
<feature type="transmembrane region" description="Helical" evidence="6">
    <location>
        <begin position="143"/>
        <end position="166"/>
    </location>
</feature>
<dbReference type="PANTHER" id="PTHR42770">
    <property type="entry name" value="AMINO ACID TRANSPORTER-RELATED"/>
    <property type="match status" value="1"/>
</dbReference>
<dbReference type="Proteomes" id="UP001235269">
    <property type="component" value="Unassembled WGS sequence"/>
</dbReference>
<dbReference type="PANTHER" id="PTHR42770:SF13">
    <property type="entry name" value="L-METHIONINE_BRANCHED-CHAIN AMINO ACID EXPORTER YJEH"/>
    <property type="match status" value="1"/>
</dbReference>
<feature type="transmembrane region" description="Helical" evidence="6">
    <location>
        <begin position="367"/>
        <end position="385"/>
    </location>
</feature>
<feature type="transmembrane region" description="Helical" evidence="6">
    <location>
        <begin position="341"/>
        <end position="360"/>
    </location>
</feature>
<feature type="transmembrane region" description="Helical" evidence="6">
    <location>
        <begin position="220"/>
        <end position="246"/>
    </location>
</feature>
<keyword evidence="5 6" id="KW-0472">Membrane</keyword>
<feature type="transmembrane region" description="Helical" evidence="6">
    <location>
        <begin position="109"/>
        <end position="131"/>
    </location>
</feature>
<evidence type="ECO:0000256" key="6">
    <source>
        <dbReference type="SAM" id="Phobius"/>
    </source>
</evidence>
<evidence type="ECO:0000256" key="2">
    <source>
        <dbReference type="ARBA" id="ARBA00022475"/>
    </source>
</evidence>
<comment type="subcellular location">
    <subcellularLocation>
        <location evidence="1">Cell membrane</location>
        <topology evidence="1">Multi-pass membrane protein</topology>
    </subcellularLocation>
</comment>
<protein>
    <submittedName>
        <fullName evidence="7">Amino acid efflux transporter</fullName>
    </submittedName>
</protein>
<keyword evidence="4 6" id="KW-1133">Transmembrane helix</keyword>
<reference evidence="7 8" key="1">
    <citation type="submission" date="2023-07" db="EMBL/GenBank/DDBJ databases">
        <title>Genomic Encyclopedia of Type Strains, Phase IV (KMG-IV): sequencing the most valuable type-strain genomes for metagenomic binning, comparative biology and taxonomic classification.</title>
        <authorList>
            <person name="Goeker M."/>
        </authorList>
    </citation>
    <scope>NUCLEOTIDE SEQUENCE [LARGE SCALE GENOMIC DNA]</scope>
    <source>
        <strain evidence="7 8">DSM 100301</strain>
    </source>
</reference>
<evidence type="ECO:0000313" key="8">
    <source>
        <dbReference type="Proteomes" id="UP001235269"/>
    </source>
</evidence>
<keyword evidence="3 6" id="KW-0812">Transmembrane</keyword>
<dbReference type="PIRSF" id="PIRSF006060">
    <property type="entry name" value="AA_transporter"/>
    <property type="match status" value="1"/>
</dbReference>
<organism evidence="7 8">
    <name type="scientific">Rhizobium paknamense</name>
    <dbReference type="NCBI Taxonomy" id="1206817"/>
    <lineage>
        <taxon>Bacteria</taxon>
        <taxon>Pseudomonadati</taxon>
        <taxon>Pseudomonadota</taxon>
        <taxon>Alphaproteobacteria</taxon>
        <taxon>Hyphomicrobiales</taxon>
        <taxon>Rhizobiaceae</taxon>
        <taxon>Rhizobium/Agrobacterium group</taxon>
        <taxon>Rhizobium</taxon>
    </lineage>
</organism>
<evidence type="ECO:0000256" key="5">
    <source>
        <dbReference type="ARBA" id="ARBA00023136"/>
    </source>
</evidence>
<comment type="caution">
    <text evidence="7">The sequence shown here is derived from an EMBL/GenBank/DDBJ whole genome shotgun (WGS) entry which is preliminary data.</text>
</comment>
<dbReference type="Pfam" id="PF13520">
    <property type="entry name" value="AA_permease_2"/>
    <property type="match status" value="1"/>
</dbReference>
<feature type="transmembrane region" description="Helical" evidence="6">
    <location>
        <begin position="39"/>
        <end position="62"/>
    </location>
</feature>
<proteinExistence type="predicted"/>
<feature type="transmembrane region" description="Helical" evidence="6">
    <location>
        <begin position="186"/>
        <end position="208"/>
    </location>
</feature>
<evidence type="ECO:0000256" key="1">
    <source>
        <dbReference type="ARBA" id="ARBA00004651"/>
    </source>
</evidence>
<name>A0ABU0I874_9HYPH</name>
<evidence type="ECO:0000256" key="4">
    <source>
        <dbReference type="ARBA" id="ARBA00022989"/>
    </source>
</evidence>
<feature type="transmembrane region" description="Helical" evidence="6">
    <location>
        <begin position="266"/>
        <end position="292"/>
    </location>
</feature>
<keyword evidence="2" id="KW-1003">Cell membrane</keyword>
<dbReference type="Gene3D" id="1.20.1740.10">
    <property type="entry name" value="Amino acid/polyamine transporter I"/>
    <property type="match status" value="1"/>
</dbReference>
<dbReference type="RefSeq" id="WP_307156659.1">
    <property type="nucleotide sequence ID" value="NZ_JAUSWH010000002.1"/>
</dbReference>
<evidence type="ECO:0000256" key="3">
    <source>
        <dbReference type="ARBA" id="ARBA00022692"/>
    </source>
</evidence>
<feature type="transmembrane region" description="Helical" evidence="6">
    <location>
        <begin position="83"/>
        <end position="103"/>
    </location>
</feature>
<dbReference type="EMBL" id="JAUSWH010000002">
    <property type="protein sequence ID" value="MDQ0454439.1"/>
    <property type="molecule type" value="Genomic_DNA"/>
</dbReference>
<dbReference type="InterPro" id="IPR050367">
    <property type="entry name" value="APC_superfamily"/>
</dbReference>
<feature type="transmembrane region" description="Helical" evidence="6">
    <location>
        <begin position="313"/>
        <end position="335"/>
    </location>
</feature>
<keyword evidence="8" id="KW-1185">Reference proteome</keyword>
<feature type="transmembrane region" description="Helical" evidence="6">
    <location>
        <begin position="12"/>
        <end position="33"/>
    </location>
</feature>
<accession>A0ABU0I874</accession>
<evidence type="ECO:0000313" key="7">
    <source>
        <dbReference type="EMBL" id="MDQ0454439.1"/>
    </source>
</evidence>
<dbReference type="InterPro" id="IPR002293">
    <property type="entry name" value="AA/rel_permease1"/>
</dbReference>
<sequence length="415" mass="43509">MALSKSLTTLRGAAVMLNIVVGAGLLALPGLVVKEAGNQALWAWGVAALAALPLLLVFLLMGQRFPDAGGIAHFARTAFGPRAYAIASLIFLGAVVFGLPGIALTGGHYIAEAIGGRPALYAILLVALAALSHLTSTEMAGRISSAIASIILFCLLGLVGLGFSVIDWSGAADTIASPAELSLQTLFHPFMMIFFAFTGWEVAAGLSEEFKNPRRDFPRAMALSFVAACLLYFAMAFTIQAVPITGSYEASFASLLALAFGEMGRLLMACLAALIILANLMGAIWGVSRLVFSLSREGLLPLRLKTNAQGTPFSAVLITSLVLFIGLTLDAFGLLNINAMLALAGQNFLLLYGITALALLRLSPRHADRLVALITLAVVAGLMVFQSASLLYPALLTLAGWVIGGLQHFQEKSTA</sequence>